<reference evidence="3" key="3">
    <citation type="submission" date="2016-06" db="UniProtKB">
        <authorList>
            <consortium name="WormBaseParasite"/>
        </authorList>
    </citation>
    <scope>IDENTIFICATION</scope>
</reference>
<reference evidence="2" key="1">
    <citation type="submission" date="2013-12" db="EMBL/GenBank/DDBJ databases">
        <authorList>
            <person name="Aslett M."/>
        </authorList>
    </citation>
    <scope>NUCLEOTIDE SEQUENCE [LARGE SCALE GENOMIC DNA]</scope>
    <source>
        <strain evidence="2">Lindley</strain>
    </source>
</reference>
<name>A0A183CSA1_GLOPA</name>
<dbReference type="Proteomes" id="UP000050741">
    <property type="component" value="Unassembled WGS sequence"/>
</dbReference>
<sequence>GKLHTAIDRQGSGEENNHRNGSF</sequence>
<evidence type="ECO:0000313" key="3">
    <source>
        <dbReference type="WBParaSite" id="GPLIN_001575900"/>
    </source>
</evidence>
<dbReference type="WBParaSite" id="GPLIN_001575900">
    <property type="protein sequence ID" value="GPLIN_001575900"/>
    <property type="gene ID" value="GPLIN_001575900"/>
</dbReference>
<accession>A0A183CSA1</accession>
<reference evidence="2" key="2">
    <citation type="submission" date="2014-05" db="EMBL/GenBank/DDBJ databases">
        <title>The genome and life-stage specific transcriptomes of Globodera pallida elucidate key aspects of plant parasitism by a cyst nematode.</title>
        <authorList>
            <person name="Cotton J.A."/>
            <person name="Lilley C.J."/>
            <person name="Jones L.M."/>
            <person name="Kikuchi T."/>
            <person name="Reid A.J."/>
            <person name="Thorpe P."/>
            <person name="Tsai I.J."/>
            <person name="Beasley H."/>
            <person name="Blok V."/>
            <person name="Cock P.J.A."/>
            <person name="Van den Akker S.E."/>
            <person name="Holroyd N."/>
            <person name="Hunt M."/>
            <person name="Mantelin S."/>
            <person name="Naghra H."/>
            <person name="Pain A."/>
            <person name="Palomares-Rius J.E."/>
            <person name="Zarowiecki M."/>
            <person name="Berriman M."/>
            <person name="Jones J.T."/>
            <person name="Urwin P.E."/>
        </authorList>
    </citation>
    <scope>NUCLEOTIDE SEQUENCE [LARGE SCALE GENOMIC DNA]</scope>
    <source>
        <strain evidence="2">Lindley</strain>
    </source>
</reference>
<protein>
    <submittedName>
        <fullName evidence="3">Movement protein</fullName>
    </submittedName>
</protein>
<dbReference type="AlphaFoldDB" id="A0A183CSA1"/>
<evidence type="ECO:0000256" key="1">
    <source>
        <dbReference type="SAM" id="MobiDB-lite"/>
    </source>
</evidence>
<evidence type="ECO:0000313" key="2">
    <source>
        <dbReference type="Proteomes" id="UP000050741"/>
    </source>
</evidence>
<proteinExistence type="predicted"/>
<organism evidence="2 3">
    <name type="scientific">Globodera pallida</name>
    <name type="common">Potato cyst nematode worm</name>
    <name type="synonym">Heterodera pallida</name>
    <dbReference type="NCBI Taxonomy" id="36090"/>
    <lineage>
        <taxon>Eukaryota</taxon>
        <taxon>Metazoa</taxon>
        <taxon>Ecdysozoa</taxon>
        <taxon>Nematoda</taxon>
        <taxon>Chromadorea</taxon>
        <taxon>Rhabditida</taxon>
        <taxon>Tylenchina</taxon>
        <taxon>Tylenchomorpha</taxon>
        <taxon>Tylenchoidea</taxon>
        <taxon>Heteroderidae</taxon>
        <taxon>Heteroderinae</taxon>
        <taxon>Globodera</taxon>
    </lineage>
</organism>
<feature type="region of interest" description="Disordered" evidence="1">
    <location>
        <begin position="1"/>
        <end position="23"/>
    </location>
</feature>
<keyword evidence="2" id="KW-1185">Reference proteome</keyword>